<dbReference type="InterPro" id="IPR003879">
    <property type="entry name" value="Butyrophylin_SPRY"/>
</dbReference>
<dbReference type="SUPFAM" id="SSF49899">
    <property type="entry name" value="Concanavalin A-like lectins/glucanases"/>
    <property type="match status" value="1"/>
</dbReference>
<dbReference type="GO" id="GO:0008270">
    <property type="term" value="F:zinc ion binding"/>
    <property type="evidence" value="ECO:0007669"/>
    <property type="project" value="UniProtKB-KW"/>
</dbReference>
<feature type="domain" description="B box-type" evidence="8">
    <location>
        <begin position="114"/>
        <end position="155"/>
    </location>
</feature>
<dbReference type="SMART" id="SM00449">
    <property type="entry name" value="SPRY"/>
    <property type="match status" value="1"/>
</dbReference>
<dbReference type="Pfam" id="PF00622">
    <property type="entry name" value="SPRY"/>
    <property type="match status" value="1"/>
</dbReference>
<dbReference type="SUPFAM" id="SSF57850">
    <property type="entry name" value="RING/U-box"/>
    <property type="match status" value="1"/>
</dbReference>
<dbReference type="SMART" id="SM00589">
    <property type="entry name" value="PRY"/>
    <property type="match status" value="1"/>
</dbReference>
<proteinExistence type="predicted"/>
<keyword evidence="5" id="KW-0175">Coiled coil</keyword>
<organism evidence="10 11">
    <name type="scientific">Alosa alosa</name>
    <name type="common">allis shad</name>
    <dbReference type="NCBI Taxonomy" id="278164"/>
    <lineage>
        <taxon>Eukaryota</taxon>
        <taxon>Metazoa</taxon>
        <taxon>Chordata</taxon>
        <taxon>Craniata</taxon>
        <taxon>Vertebrata</taxon>
        <taxon>Euteleostomi</taxon>
        <taxon>Actinopterygii</taxon>
        <taxon>Neopterygii</taxon>
        <taxon>Teleostei</taxon>
        <taxon>Clupei</taxon>
        <taxon>Clupeiformes</taxon>
        <taxon>Clupeoidei</taxon>
        <taxon>Clupeidae</taxon>
        <taxon>Alosa</taxon>
    </lineage>
</organism>
<dbReference type="Proteomes" id="UP000823561">
    <property type="component" value="Chromosome 17"/>
</dbReference>
<dbReference type="Pfam" id="PF13765">
    <property type="entry name" value="PRY"/>
    <property type="match status" value="1"/>
</dbReference>
<dbReference type="InterPro" id="IPR000315">
    <property type="entry name" value="Znf_B-box"/>
</dbReference>
<dbReference type="Gene3D" id="2.60.120.920">
    <property type="match status" value="1"/>
</dbReference>
<dbReference type="AlphaFoldDB" id="A0AAV6G185"/>
<sequence>MKRKHHAAHKGRNFTSKSVKSVRANDEHEPRIDNQSCYPDENLTCTICYAIFTDPVTLKCSHSFCQECLHQYWKDLDVSLCPICRRECSTEEPTLSLAFKSLCESVKRHNRAGHSDQLCPLHGERLKLFCFEDEQPICVICYTSKMHKNHACSPIEETVLDLKREMRDGISTFHQSLKILQQTKNDLQNTATQIQNQAQYSEVQIIQEFEKLHHVLRKEEEAKLLALREEKEQLCRQVENRIKKVYGEIATLLETIDAIQREMESNHILFLQKYYSNAYRLKCTTPESEDLSGALMDKYICSLNHKLLLPSFYSDGTMTLDPNTASPKLIIADHLTSLTYTEEKQTVHDNPERFQIGVLGSKGFTAGRHSWDVEVGDNDNWTLGVVRQSIKRKQYLKMQPVSGLWSIRFISGKYRAGVKARTELKVAERPTVIRVLLDYERGEVSFSDPSANMSLYSFTDVFTEEMYPYFNSTSLKCPLRLFPLTA</sequence>
<keyword evidence="11" id="KW-1185">Reference proteome</keyword>
<protein>
    <submittedName>
        <fullName evidence="10">Uncharacterized protein</fullName>
    </submittedName>
</protein>
<gene>
    <name evidence="10" type="ORF">AALO_G00221280</name>
</gene>
<dbReference type="Pfam" id="PF25600">
    <property type="entry name" value="TRIM_CC"/>
    <property type="match status" value="1"/>
</dbReference>
<dbReference type="CDD" id="cd12893">
    <property type="entry name" value="SPRY_PRY_TRIM35"/>
    <property type="match status" value="1"/>
</dbReference>
<dbReference type="SMART" id="SM00184">
    <property type="entry name" value="RING"/>
    <property type="match status" value="1"/>
</dbReference>
<evidence type="ECO:0000313" key="11">
    <source>
        <dbReference type="Proteomes" id="UP000823561"/>
    </source>
</evidence>
<accession>A0AAV6G185</accession>
<reference evidence="10 11" key="1">
    <citation type="submission" date="2020-10" db="EMBL/GenBank/DDBJ databases">
        <title>Chromosome-scale genome assembly of the Allis shad, Alosa alosa.</title>
        <authorList>
            <person name="Margot Z."/>
            <person name="Christophe K."/>
            <person name="Cabau C."/>
            <person name="Louis A."/>
            <person name="Berthelot C."/>
            <person name="Parey E."/>
            <person name="Roest Crollius H."/>
            <person name="Montfort J."/>
            <person name="Robinson-Rechavi M."/>
            <person name="Bucao C."/>
            <person name="Bouchez O."/>
            <person name="Gislard M."/>
            <person name="Lluch J."/>
            <person name="Milhes M."/>
            <person name="Lampietro C."/>
            <person name="Lopez Roques C."/>
            <person name="Donnadieu C."/>
            <person name="Braasch I."/>
            <person name="Desvignes T."/>
            <person name="Postlethwait J."/>
            <person name="Bobe J."/>
            <person name="Guiguen Y."/>
        </authorList>
    </citation>
    <scope>NUCLEOTIDE SEQUENCE [LARGE SCALE GENOMIC DNA]</scope>
    <source>
        <strain evidence="10">M-15738</strain>
        <tissue evidence="10">Blood</tissue>
    </source>
</reference>
<dbReference type="InterPro" id="IPR001870">
    <property type="entry name" value="B30.2/SPRY"/>
</dbReference>
<dbReference type="PROSITE" id="PS50119">
    <property type="entry name" value="ZF_BBOX"/>
    <property type="match status" value="1"/>
</dbReference>
<feature type="region of interest" description="Disordered" evidence="6">
    <location>
        <begin position="1"/>
        <end position="27"/>
    </location>
</feature>
<evidence type="ECO:0000256" key="3">
    <source>
        <dbReference type="ARBA" id="ARBA00022833"/>
    </source>
</evidence>
<keyword evidence="1" id="KW-0479">Metal-binding</keyword>
<dbReference type="InterPro" id="IPR050143">
    <property type="entry name" value="TRIM/RBCC"/>
</dbReference>
<evidence type="ECO:0000256" key="6">
    <source>
        <dbReference type="SAM" id="MobiDB-lite"/>
    </source>
</evidence>
<dbReference type="PROSITE" id="PS50188">
    <property type="entry name" value="B302_SPRY"/>
    <property type="match status" value="1"/>
</dbReference>
<evidence type="ECO:0000256" key="4">
    <source>
        <dbReference type="PROSITE-ProRule" id="PRU00024"/>
    </source>
</evidence>
<dbReference type="InterPro" id="IPR003877">
    <property type="entry name" value="SPRY_dom"/>
</dbReference>
<dbReference type="Pfam" id="PF00643">
    <property type="entry name" value="zf-B_box"/>
    <property type="match status" value="1"/>
</dbReference>
<dbReference type="Gene3D" id="3.30.40.10">
    <property type="entry name" value="Zinc/RING finger domain, C3HC4 (zinc finger)"/>
    <property type="match status" value="1"/>
</dbReference>
<evidence type="ECO:0000259" key="9">
    <source>
        <dbReference type="PROSITE" id="PS50188"/>
    </source>
</evidence>
<dbReference type="InterPro" id="IPR043136">
    <property type="entry name" value="B30.2/SPRY_sf"/>
</dbReference>
<dbReference type="InterPro" id="IPR027370">
    <property type="entry name" value="Znf-RING_euk"/>
</dbReference>
<dbReference type="EMBL" id="JADWDJ010000017">
    <property type="protein sequence ID" value="KAG5267396.1"/>
    <property type="molecule type" value="Genomic_DNA"/>
</dbReference>
<dbReference type="FunFam" id="2.60.120.920:FF:000004">
    <property type="entry name" value="Butyrophilin subfamily 1 member A1"/>
    <property type="match status" value="1"/>
</dbReference>
<dbReference type="InterPro" id="IPR017907">
    <property type="entry name" value="Znf_RING_CS"/>
</dbReference>
<dbReference type="InterPro" id="IPR058030">
    <property type="entry name" value="TRIM8/14/16/25/29/45/65_CC"/>
</dbReference>
<evidence type="ECO:0000256" key="2">
    <source>
        <dbReference type="ARBA" id="ARBA00022771"/>
    </source>
</evidence>
<dbReference type="Pfam" id="PF13445">
    <property type="entry name" value="zf-RING_UBOX"/>
    <property type="match status" value="1"/>
</dbReference>
<evidence type="ECO:0000256" key="1">
    <source>
        <dbReference type="ARBA" id="ARBA00022723"/>
    </source>
</evidence>
<evidence type="ECO:0000259" key="8">
    <source>
        <dbReference type="PROSITE" id="PS50119"/>
    </source>
</evidence>
<dbReference type="InterPro" id="IPR013320">
    <property type="entry name" value="ConA-like_dom_sf"/>
</dbReference>
<dbReference type="PRINTS" id="PR01407">
    <property type="entry name" value="BUTYPHLNCDUF"/>
</dbReference>
<keyword evidence="2 4" id="KW-0863">Zinc-finger</keyword>
<evidence type="ECO:0000313" key="10">
    <source>
        <dbReference type="EMBL" id="KAG5267396.1"/>
    </source>
</evidence>
<name>A0AAV6G185_9TELE</name>
<dbReference type="PANTHER" id="PTHR24103">
    <property type="entry name" value="E3 UBIQUITIN-PROTEIN LIGASE TRIM"/>
    <property type="match status" value="1"/>
</dbReference>
<evidence type="ECO:0000256" key="5">
    <source>
        <dbReference type="SAM" id="Coils"/>
    </source>
</evidence>
<feature type="domain" description="B30.2/SPRY" evidence="9">
    <location>
        <begin position="296"/>
        <end position="486"/>
    </location>
</feature>
<feature type="compositionally biased region" description="Basic residues" evidence="6">
    <location>
        <begin position="1"/>
        <end position="12"/>
    </location>
</feature>
<dbReference type="InterPro" id="IPR013083">
    <property type="entry name" value="Znf_RING/FYVE/PHD"/>
</dbReference>
<dbReference type="SMART" id="SM00336">
    <property type="entry name" value="BBOX"/>
    <property type="match status" value="1"/>
</dbReference>
<keyword evidence="3" id="KW-0862">Zinc</keyword>
<dbReference type="InterPro" id="IPR006574">
    <property type="entry name" value="PRY"/>
</dbReference>
<dbReference type="SUPFAM" id="SSF57845">
    <property type="entry name" value="B-box zinc-binding domain"/>
    <property type="match status" value="1"/>
</dbReference>
<feature type="domain" description="RING-type" evidence="7">
    <location>
        <begin position="45"/>
        <end position="85"/>
    </location>
</feature>
<evidence type="ECO:0000259" key="7">
    <source>
        <dbReference type="PROSITE" id="PS50089"/>
    </source>
</evidence>
<comment type="caution">
    <text evidence="10">The sequence shown here is derived from an EMBL/GenBank/DDBJ whole genome shotgun (WGS) entry which is preliminary data.</text>
</comment>
<dbReference type="InterPro" id="IPR001841">
    <property type="entry name" value="Znf_RING"/>
</dbReference>
<dbReference type="PROSITE" id="PS50089">
    <property type="entry name" value="ZF_RING_2"/>
    <property type="match status" value="1"/>
</dbReference>
<feature type="coiled-coil region" evidence="5">
    <location>
        <begin position="177"/>
        <end position="248"/>
    </location>
</feature>
<dbReference type="Gene3D" id="3.30.160.60">
    <property type="entry name" value="Classic Zinc Finger"/>
    <property type="match status" value="1"/>
</dbReference>
<dbReference type="PROSITE" id="PS00518">
    <property type="entry name" value="ZF_RING_1"/>
    <property type="match status" value="1"/>
</dbReference>